<dbReference type="EMBL" id="KV417304">
    <property type="protein sequence ID" value="KZO93040.1"/>
    <property type="molecule type" value="Genomic_DNA"/>
</dbReference>
<feature type="region of interest" description="Disordered" evidence="1">
    <location>
        <begin position="1"/>
        <end position="46"/>
    </location>
</feature>
<dbReference type="STRING" id="1330018.A0A167IWT5"/>
<dbReference type="GO" id="GO:0005856">
    <property type="term" value="C:cytoskeleton"/>
    <property type="evidence" value="ECO:0007669"/>
    <property type="project" value="InterPro"/>
</dbReference>
<dbReference type="Proteomes" id="UP000076738">
    <property type="component" value="Unassembled WGS sequence"/>
</dbReference>
<feature type="compositionally biased region" description="Pro residues" evidence="1">
    <location>
        <begin position="164"/>
        <end position="173"/>
    </location>
</feature>
<dbReference type="PROSITE" id="PS51016">
    <property type="entry name" value="MYTH4"/>
    <property type="match status" value="1"/>
</dbReference>
<reference evidence="5 6" key="1">
    <citation type="journal article" date="2016" name="Mol. Biol. Evol.">
        <title>Comparative Genomics of Early-Diverging Mushroom-Forming Fungi Provides Insights into the Origins of Lignocellulose Decay Capabilities.</title>
        <authorList>
            <person name="Nagy L.G."/>
            <person name="Riley R."/>
            <person name="Tritt A."/>
            <person name="Adam C."/>
            <person name="Daum C."/>
            <person name="Floudas D."/>
            <person name="Sun H."/>
            <person name="Yadav J.S."/>
            <person name="Pangilinan J."/>
            <person name="Larsson K.H."/>
            <person name="Matsuura K."/>
            <person name="Barry K."/>
            <person name="Labutti K."/>
            <person name="Kuo R."/>
            <person name="Ohm R.A."/>
            <person name="Bhattacharya S.S."/>
            <person name="Shirouzu T."/>
            <person name="Yoshinaga Y."/>
            <person name="Martin F.M."/>
            <person name="Grigoriev I.V."/>
            <person name="Hibbett D.S."/>
        </authorList>
    </citation>
    <scope>NUCLEOTIDE SEQUENCE [LARGE SCALE GENOMIC DNA]</scope>
    <source>
        <strain evidence="5 6">TUFC12733</strain>
    </source>
</reference>
<dbReference type="CDD" id="cd00201">
    <property type="entry name" value="WW"/>
    <property type="match status" value="1"/>
</dbReference>
<dbReference type="Gene3D" id="1.10.555.10">
    <property type="entry name" value="Rho GTPase activation protein"/>
    <property type="match status" value="1"/>
</dbReference>
<proteinExistence type="predicted"/>
<dbReference type="Pfam" id="PF00620">
    <property type="entry name" value="RhoGAP"/>
    <property type="match status" value="1"/>
</dbReference>
<dbReference type="SUPFAM" id="SSF51045">
    <property type="entry name" value="WW domain"/>
    <property type="match status" value="1"/>
</dbReference>
<feature type="compositionally biased region" description="Low complexity" evidence="1">
    <location>
        <begin position="289"/>
        <end position="308"/>
    </location>
</feature>
<feature type="domain" description="WW" evidence="2">
    <location>
        <begin position="94"/>
        <end position="122"/>
    </location>
</feature>
<dbReference type="SMART" id="SM00324">
    <property type="entry name" value="RhoGAP"/>
    <property type="match status" value="1"/>
</dbReference>
<feature type="domain" description="MyTH4" evidence="4">
    <location>
        <begin position="562"/>
        <end position="752"/>
    </location>
</feature>
<keyword evidence="6" id="KW-1185">Reference proteome</keyword>
<dbReference type="PROSITE" id="PS50238">
    <property type="entry name" value="RHOGAP"/>
    <property type="match status" value="1"/>
</dbReference>
<dbReference type="InterPro" id="IPR000198">
    <property type="entry name" value="RhoGAP_dom"/>
</dbReference>
<feature type="domain" description="Rho-GAP" evidence="3">
    <location>
        <begin position="769"/>
        <end position="957"/>
    </location>
</feature>
<feature type="compositionally biased region" description="Low complexity" evidence="1">
    <location>
        <begin position="20"/>
        <end position="42"/>
    </location>
</feature>
<dbReference type="InterPro" id="IPR001202">
    <property type="entry name" value="WW_dom"/>
</dbReference>
<dbReference type="PANTHER" id="PTHR45876">
    <property type="entry name" value="FI04035P"/>
    <property type="match status" value="1"/>
</dbReference>
<dbReference type="InterPro" id="IPR008936">
    <property type="entry name" value="Rho_GTPase_activation_prot"/>
</dbReference>
<evidence type="ECO:0000259" key="2">
    <source>
        <dbReference type="PROSITE" id="PS50020"/>
    </source>
</evidence>
<evidence type="ECO:0000259" key="4">
    <source>
        <dbReference type="PROSITE" id="PS51016"/>
    </source>
</evidence>
<evidence type="ECO:0000256" key="1">
    <source>
        <dbReference type="SAM" id="MobiDB-lite"/>
    </source>
</evidence>
<dbReference type="InterPro" id="IPR000857">
    <property type="entry name" value="MyTH4_dom"/>
</dbReference>
<dbReference type="SUPFAM" id="SSF48350">
    <property type="entry name" value="GTPase activation domain, GAP"/>
    <property type="match status" value="1"/>
</dbReference>
<sequence>MLANPPTPIPVPDVRIERGSPSPTASPSASRTSSPRTASFPSKPAANWGANFWVTINDPSTQATFYACPATGETTWDPPENTFLLPPSTEGEWWELKDDSRGGLPYFYHTRTHETVWERPEGFVIPLGMIQNSALGKRLSFVAEEPAVPEPASAEPPRTHTPTPTSPQQPQPQPQSILKPSPPRPSSRQRETRKPPSSSSSSSGRRPATAAAQPGQRLGAGGVGEAGRRPGTAGGERPKVEGRSASAGNVPLLGQQQGQQGPQGQQNGKPNPGQLQPRPSLPNIQNLTAAASAIVSPSSSPLSGQPHPHTSPPSPYAHTHHPMGSASSAPPLPYSTFGRKPARQAGTGTTTTHSSSTPSSPSLPTSPPSPLFPPRSPSPARSSQLSLLSLRSSGKPPSPLRPLPGVPFARPGAASPRPGTAQGQGGKGLSVHTGPVPGLGIRPGAEGIRQRSATLSSVRSSGISAPISGFGDLQPPLSPISPFSLRPIPMAPVPLPVPPPLPTPMSSKRLSTGTHPTLPPTLQDDIKRFAASEYAQRFFSQRRRGFWFLKRRKVPVDEMMRWQRSALDGPLLVMNGSLHKDAIAAFKVVQRVMGDRDPLKPVGVRMPSHPSFRSLASSPSSSFSSNSNSTGWIVTAGDGTSIIEEERWLLQAGISHVELRDEIYCQVMKQLTENPSTESAFRGWQLLCVLIVTFPPSKYFEDHLTSFLLSSGHTTEGKVDVMASYCLRRMEIIMWKGPRGKAPSLEEIEAASDAAFHPSVFGESLPLIMSLQATVYPPSEQPVPIILPFLSSGILALGGMKEEGIFRLPGDTDAVASLRLRIERGHYHLEGVEDPHVCASLMKSWLRELREPVIPEGETYNIALQAAASDDPQRVIDVVRRLPEPNRRVLLHVISYLQLFVADDVVEHTKMTEEGLSRVMTPNLIRGRTGDLDIAFRNNHFENIFVGMLLRHMDCSTLDPGYRPMHGRA</sequence>
<dbReference type="GO" id="GO:0007165">
    <property type="term" value="P:signal transduction"/>
    <property type="evidence" value="ECO:0007669"/>
    <property type="project" value="InterPro"/>
</dbReference>
<evidence type="ECO:0000259" key="3">
    <source>
        <dbReference type="PROSITE" id="PS50238"/>
    </source>
</evidence>
<feature type="region of interest" description="Disordered" evidence="1">
    <location>
        <begin position="145"/>
        <end position="453"/>
    </location>
</feature>
<dbReference type="InterPro" id="IPR038185">
    <property type="entry name" value="MyTH4_dom_sf"/>
</dbReference>
<feature type="compositionally biased region" description="Pro residues" evidence="1">
    <location>
        <begin position="1"/>
        <end position="11"/>
    </location>
</feature>
<dbReference type="SMART" id="SM00456">
    <property type="entry name" value="WW"/>
    <property type="match status" value="2"/>
</dbReference>
<gene>
    <name evidence="5" type="ORF">CALVIDRAFT_540289</name>
</gene>
<name>A0A167IWT5_CALVF</name>
<dbReference type="SMART" id="SM00139">
    <property type="entry name" value="MyTH4"/>
    <property type="match status" value="1"/>
</dbReference>
<feature type="compositionally biased region" description="Low complexity" evidence="1">
    <location>
        <begin position="248"/>
        <end position="277"/>
    </location>
</feature>
<feature type="compositionally biased region" description="Pro residues" evidence="1">
    <location>
        <begin position="364"/>
        <end position="377"/>
    </location>
</feature>
<dbReference type="Pfam" id="PF00784">
    <property type="entry name" value="MyTH4"/>
    <property type="match status" value="1"/>
</dbReference>
<protein>
    <submittedName>
        <fullName evidence="5">MyTH4-domain-containing protein</fullName>
    </submittedName>
</protein>
<feature type="compositionally biased region" description="Low complexity" evidence="1">
    <location>
        <begin position="145"/>
        <end position="163"/>
    </location>
</feature>
<feature type="compositionally biased region" description="Low complexity" evidence="1">
    <location>
        <begin position="378"/>
        <end position="395"/>
    </location>
</feature>
<organism evidence="5 6">
    <name type="scientific">Calocera viscosa (strain TUFC12733)</name>
    <dbReference type="NCBI Taxonomy" id="1330018"/>
    <lineage>
        <taxon>Eukaryota</taxon>
        <taxon>Fungi</taxon>
        <taxon>Dikarya</taxon>
        <taxon>Basidiomycota</taxon>
        <taxon>Agaricomycotina</taxon>
        <taxon>Dacrymycetes</taxon>
        <taxon>Dacrymycetales</taxon>
        <taxon>Dacrymycetaceae</taxon>
        <taxon>Calocera</taxon>
    </lineage>
</organism>
<dbReference type="OrthoDB" id="437889at2759"/>
<dbReference type="PANTHER" id="PTHR45876:SF8">
    <property type="entry name" value="FI04035P"/>
    <property type="match status" value="1"/>
</dbReference>
<evidence type="ECO:0000313" key="6">
    <source>
        <dbReference type="Proteomes" id="UP000076738"/>
    </source>
</evidence>
<feature type="compositionally biased region" description="Low complexity" evidence="1">
    <location>
        <begin position="349"/>
        <end position="363"/>
    </location>
</feature>
<feature type="compositionally biased region" description="Pro residues" evidence="1">
    <location>
        <begin position="396"/>
        <end position="405"/>
    </location>
</feature>
<dbReference type="Gene3D" id="1.25.40.530">
    <property type="entry name" value="MyTH4 domain"/>
    <property type="match status" value="1"/>
</dbReference>
<dbReference type="AlphaFoldDB" id="A0A167IWT5"/>
<dbReference type="GO" id="GO:0005737">
    <property type="term" value="C:cytoplasm"/>
    <property type="evidence" value="ECO:0007669"/>
    <property type="project" value="TreeGrafter"/>
</dbReference>
<dbReference type="PROSITE" id="PS01159">
    <property type="entry name" value="WW_DOMAIN_1"/>
    <property type="match status" value="1"/>
</dbReference>
<dbReference type="PROSITE" id="PS50020">
    <property type="entry name" value="WW_DOMAIN_2"/>
    <property type="match status" value="2"/>
</dbReference>
<dbReference type="Gene3D" id="2.20.70.10">
    <property type="match status" value="1"/>
</dbReference>
<feature type="domain" description="WW" evidence="2">
    <location>
        <begin position="53"/>
        <end position="81"/>
    </location>
</feature>
<dbReference type="InterPro" id="IPR036020">
    <property type="entry name" value="WW_dom_sf"/>
</dbReference>
<accession>A0A167IWT5</accession>
<dbReference type="GO" id="GO:0005096">
    <property type="term" value="F:GTPase activator activity"/>
    <property type="evidence" value="ECO:0007669"/>
    <property type="project" value="TreeGrafter"/>
</dbReference>
<evidence type="ECO:0000313" key="5">
    <source>
        <dbReference type="EMBL" id="KZO93040.1"/>
    </source>
</evidence>